<accession>A0A1B6M8K2</accession>
<dbReference type="EMBL" id="GEBQ01007721">
    <property type="protein sequence ID" value="JAT32256.1"/>
    <property type="molecule type" value="Transcribed_RNA"/>
</dbReference>
<protein>
    <submittedName>
        <fullName evidence="1">Uncharacterized protein</fullName>
    </submittedName>
</protein>
<feature type="non-terminal residue" evidence="1">
    <location>
        <position position="398"/>
    </location>
</feature>
<feature type="non-terminal residue" evidence="1">
    <location>
        <position position="1"/>
    </location>
</feature>
<gene>
    <name evidence="1" type="ORF">g.9275</name>
</gene>
<proteinExistence type="predicted"/>
<sequence length="398" mass="45656">WRKGLYKLEDGDSWRTVVQRHCNWRIGSFVKRAADVVLTKTYSINWELHNKNMVVIEDLGTALKIFKISGTLKLIKTINNVAYCKVSGSKLLTAEMNEYRIYNLQQGQYHEIFHQEHSGGLITGLSNEFFTYHDNSSRTIGVVDLDSLEEFSFKFHENSSRMLIFGVVLNVEYYKPGNCCKLKRFDLKKRRLLHDFVIYEESSVTFCKDISSHLIVYWTYDDDMFVKGMSGELLKRFTCSHRIAVVGEYLVYFTPSLNPDNKIHIWTSRTPKDGPRTLDIGPDQYIYANTVSGFLLVLLYLDHFKVIDIQNATFLCEVRFDILPDHYLSVNLSDYFLVMRQNKKTYEIQVEICTPDANQDDSITTPLVVYDFTGSTVTATSTLAATSTSATAPTLAAT</sequence>
<reference evidence="1" key="1">
    <citation type="submission" date="2015-11" db="EMBL/GenBank/DDBJ databases">
        <title>De novo transcriptome assembly of four potential Pierce s Disease insect vectors from Arizona vineyards.</title>
        <authorList>
            <person name="Tassone E.E."/>
        </authorList>
    </citation>
    <scope>NUCLEOTIDE SEQUENCE</scope>
</reference>
<dbReference type="AlphaFoldDB" id="A0A1B6M8K2"/>
<evidence type="ECO:0000313" key="1">
    <source>
        <dbReference type="EMBL" id="JAT32256.1"/>
    </source>
</evidence>
<dbReference type="SUPFAM" id="SSF82171">
    <property type="entry name" value="DPP6 N-terminal domain-like"/>
    <property type="match status" value="1"/>
</dbReference>
<organism evidence="1">
    <name type="scientific">Graphocephala atropunctata</name>
    <dbReference type="NCBI Taxonomy" id="36148"/>
    <lineage>
        <taxon>Eukaryota</taxon>
        <taxon>Metazoa</taxon>
        <taxon>Ecdysozoa</taxon>
        <taxon>Arthropoda</taxon>
        <taxon>Hexapoda</taxon>
        <taxon>Insecta</taxon>
        <taxon>Pterygota</taxon>
        <taxon>Neoptera</taxon>
        <taxon>Paraneoptera</taxon>
        <taxon>Hemiptera</taxon>
        <taxon>Auchenorrhyncha</taxon>
        <taxon>Membracoidea</taxon>
        <taxon>Cicadellidae</taxon>
        <taxon>Cicadellinae</taxon>
        <taxon>Cicadellini</taxon>
        <taxon>Graphocephala</taxon>
    </lineage>
</organism>
<name>A0A1B6M8K2_9HEMI</name>